<sequence>SFQTFEPHMPKFQDWRYPQYCVRCARNSLACSLTCTFSSLQPMKTGLTCKSIIHQQAANFSFSSREESYDPGKPDILLPCRPYATLTTF</sequence>
<reference evidence="1" key="1">
    <citation type="submission" date="2014-12" db="EMBL/GenBank/DDBJ databases">
        <title>Insight into the proteome of Arion vulgaris.</title>
        <authorList>
            <person name="Aradska J."/>
            <person name="Bulat T."/>
            <person name="Smidak R."/>
            <person name="Sarate P."/>
            <person name="Gangsoo J."/>
            <person name="Sialana F."/>
            <person name="Bilban M."/>
            <person name="Lubec G."/>
        </authorList>
    </citation>
    <scope>NUCLEOTIDE SEQUENCE</scope>
    <source>
        <tissue evidence="1">Skin</tissue>
    </source>
</reference>
<accession>A0A0B7AGW5</accession>
<proteinExistence type="predicted"/>
<protein>
    <submittedName>
        <fullName evidence="1">Uncharacterized protein</fullName>
    </submittedName>
</protein>
<feature type="non-terminal residue" evidence="1">
    <location>
        <position position="1"/>
    </location>
</feature>
<name>A0A0B7AGW5_9EUPU</name>
<dbReference type="EMBL" id="HACG01032426">
    <property type="protein sequence ID" value="CEK79291.1"/>
    <property type="molecule type" value="Transcribed_RNA"/>
</dbReference>
<dbReference type="AlphaFoldDB" id="A0A0B7AGW5"/>
<evidence type="ECO:0000313" key="1">
    <source>
        <dbReference type="EMBL" id="CEK79291.1"/>
    </source>
</evidence>
<organism evidence="1">
    <name type="scientific">Arion vulgaris</name>
    <dbReference type="NCBI Taxonomy" id="1028688"/>
    <lineage>
        <taxon>Eukaryota</taxon>
        <taxon>Metazoa</taxon>
        <taxon>Spiralia</taxon>
        <taxon>Lophotrochozoa</taxon>
        <taxon>Mollusca</taxon>
        <taxon>Gastropoda</taxon>
        <taxon>Heterobranchia</taxon>
        <taxon>Euthyneura</taxon>
        <taxon>Panpulmonata</taxon>
        <taxon>Eupulmonata</taxon>
        <taxon>Stylommatophora</taxon>
        <taxon>Helicina</taxon>
        <taxon>Arionoidea</taxon>
        <taxon>Arionidae</taxon>
        <taxon>Arion</taxon>
    </lineage>
</organism>
<gene>
    <name evidence="1" type="primary">ORF114678</name>
</gene>